<organism evidence="1 2">
    <name type="scientific">Pseudomonas phage Andromeda</name>
    <dbReference type="NCBI Taxonomy" id="1873949"/>
    <lineage>
        <taxon>Viruses</taxon>
        <taxon>Duplodnaviria</taxon>
        <taxon>Heunggongvirae</taxon>
        <taxon>Uroviricota</taxon>
        <taxon>Caudoviricetes</taxon>
        <taxon>Autographivirales</taxon>
        <taxon>Autonotataviridae</taxon>
        <taxon>Bifseptvirus</taxon>
        <taxon>Bifseptvirus andromeda</taxon>
    </lineage>
</organism>
<dbReference type="OrthoDB" id="37965at10239"/>
<dbReference type="RefSeq" id="YP_009279533.1">
    <property type="nucleotide sequence ID" value="NC_031014.1"/>
</dbReference>
<sequence length="143" mass="15573">MINGKRADILIVDDITPCMDASALERRVLSNPLLAAPYGVTTMLNAQARKDLNTRSGVTGTILSLLRRAKGLDLLDYNEGRHDDVVEVKINEDKDSAKLGGLMNSGYSLHSIDPLSGDLKVSKLLGLFYPSNSRFGYGQVRHG</sequence>
<evidence type="ECO:0000313" key="2">
    <source>
        <dbReference type="Proteomes" id="UP000203308"/>
    </source>
</evidence>
<name>A0A1B1SEG8_9CAUD</name>
<keyword evidence="2" id="KW-1185">Reference proteome</keyword>
<gene>
    <name evidence="1" type="ORF">Andromeda_11</name>
</gene>
<dbReference type="Proteomes" id="UP000203308">
    <property type="component" value="Segment"/>
</dbReference>
<accession>A0A1B1SEG8</accession>
<dbReference type="EMBL" id="KX458241">
    <property type="protein sequence ID" value="ANU79086.1"/>
    <property type="molecule type" value="Genomic_DNA"/>
</dbReference>
<dbReference type="KEGG" id="vg:29062522"/>
<protein>
    <submittedName>
        <fullName evidence="1">Uncharacterized protein</fullName>
    </submittedName>
</protein>
<proteinExistence type="predicted"/>
<evidence type="ECO:0000313" key="1">
    <source>
        <dbReference type="EMBL" id="ANU79086.1"/>
    </source>
</evidence>
<dbReference type="GeneID" id="29062522"/>
<reference evidence="1 2" key="1">
    <citation type="submission" date="2016-06" db="EMBL/GenBank/DDBJ databases">
        <title>Genomic analysis of Andromeda: A phiKMVlikevirus infecting Pseudomonas syringae.</title>
        <authorList>
            <person name="Magill D.J."/>
            <person name="Krylov V.N."/>
            <person name="McGrath J.W."/>
            <person name="Allen C.C.R."/>
            <person name="Quinn J.P."/>
            <person name="Kulakov L.A."/>
        </authorList>
    </citation>
    <scope>NUCLEOTIDE SEQUENCE [LARGE SCALE GENOMIC DNA]</scope>
</reference>